<organism evidence="4">
    <name type="scientific">Nakamurella sp. A5-74</name>
    <dbReference type="NCBI Taxonomy" id="3158264"/>
    <lineage>
        <taxon>Bacteria</taxon>
        <taxon>Bacillati</taxon>
        <taxon>Actinomycetota</taxon>
        <taxon>Actinomycetes</taxon>
        <taxon>Nakamurellales</taxon>
        <taxon>Nakamurellaceae</taxon>
        <taxon>Nakamurella</taxon>
    </lineage>
</organism>
<dbReference type="PRINTS" id="PR00455">
    <property type="entry name" value="HTHTETR"/>
</dbReference>
<dbReference type="AlphaFoldDB" id="A0AAU8DSZ4"/>
<dbReference type="InterPro" id="IPR041678">
    <property type="entry name" value="TetR_C_16"/>
</dbReference>
<evidence type="ECO:0000256" key="2">
    <source>
        <dbReference type="PROSITE-ProRule" id="PRU00335"/>
    </source>
</evidence>
<dbReference type="PROSITE" id="PS50977">
    <property type="entry name" value="HTH_TETR_2"/>
    <property type="match status" value="1"/>
</dbReference>
<dbReference type="InterPro" id="IPR050109">
    <property type="entry name" value="HTH-type_TetR-like_transc_reg"/>
</dbReference>
<dbReference type="SUPFAM" id="SSF46689">
    <property type="entry name" value="Homeodomain-like"/>
    <property type="match status" value="1"/>
</dbReference>
<evidence type="ECO:0000313" key="4">
    <source>
        <dbReference type="EMBL" id="XCG65101.1"/>
    </source>
</evidence>
<dbReference type="InterPro" id="IPR009057">
    <property type="entry name" value="Homeodomain-like_sf"/>
</dbReference>
<dbReference type="SUPFAM" id="SSF48498">
    <property type="entry name" value="Tetracyclin repressor-like, C-terminal domain"/>
    <property type="match status" value="1"/>
</dbReference>
<keyword evidence="1 2" id="KW-0238">DNA-binding</keyword>
<dbReference type="InterPro" id="IPR036271">
    <property type="entry name" value="Tet_transcr_reg_TetR-rel_C_sf"/>
</dbReference>
<dbReference type="PANTHER" id="PTHR30055">
    <property type="entry name" value="HTH-TYPE TRANSCRIPTIONAL REGULATOR RUTR"/>
    <property type="match status" value="1"/>
</dbReference>
<proteinExistence type="predicted"/>
<evidence type="ECO:0000259" key="3">
    <source>
        <dbReference type="PROSITE" id="PS50977"/>
    </source>
</evidence>
<feature type="domain" description="HTH tetR-type" evidence="3">
    <location>
        <begin position="6"/>
        <end position="66"/>
    </location>
</feature>
<protein>
    <submittedName>
        <fullName evidence="4">TetR family transcriptional regulator</fullName>
    </submittedName>
</protein>
<dbReference type="GO" id="GO:0000976">
    <property type="term" value="F:transcription cis-regulatory region binding"/>
    <property type="evidence" value="ECO:0007669"/>
    <property type="project" value="TreeGrafter"/>
</dbReference>
<reference evidence="4" key="1">
    <citation type="submission" date="2024-05" db="EMBL/GenBank/DDBJ databases">
        <authorList>
            <person name="Cai S.Y."/>
            <person name="Jin L.M."/>
            <person name="Li H.R."/>
        </authorList>
    </citation>
    <scope>NUCLEOTIDE SEQUENCE</scope>
    <source>
        <strain evidence="4">A5-74</strain>
    </source>
</reference>
<dbReference type="InterPro" id="IPR001647">
    <property type="entry name" value="HTH_TetR"/>
</dbReference>
<gene>
    <name evidence="4" type="ORF">ABLG96_07325</name>
</gene>
<dbReference type="Gene3D" id="1.10.357.10">
    <property type="entry name" value="Tetracycline Repressor, domain 2"/>
    <property type="match status" value="1"/>
</dbReference>
<name>A0AAU8DSZ4_9ACTN</name>
<dbReference type="EMBL" id="CP159218">
    <property type="protein sequence ID" value="XCG65101.1"/>
    <property type="molecule type" value="Genomic_DNA"/>
</dbReference>
<dbReference type="PANTHER" id="PTHR30055:SF235">
    <property type="entry name" value="TRANSCRIPTIONAL REGULATORY PROTEIN"/>
    <property type="match status" value="1"/>
</dbReference>
<sequence length="196" mass="20739">MRGSADVTRERILGHARAQFGATGFERTTIRSVAKAAGIDPALVMRHFGTKEGLFAAAIEISLELPPPAELPIAEVAERLAEHFVRLWDSTPALQILLRTAATHPLGAERMRAVFADQVAPWVARLPARGGDTDGGETDGGETHGGETARLRAALVASAVLGFALCRYVIEIPALAAMSPQQAATHLGPSIALHLQ</sequence>
<evidence type="ECO:0000256" key="1">
    <source>
        <dbReference type="ARBA" id="ARBA00023125"/>
    </source>
</evidence>
<dbReference type="GO" id="GO:0003700">
    <property type="term" value="F:DNA-binding transcription factor activity"/>
    <property type="evidence" value="ECO:0007669"/>
    <property type="project" value="TreeGrafter"/>
</dbReference>
<feature type="DNA-binding region" description="H-T-H motif" evidence="2">
    <location>
        <begin position="29"/>
        <end position="48"/>
    </location>
</feature>
<dbReference type="RefSeq" id="WP_353650712.1">
    <property type="nucleotide sequence ID" value="NZ_CP159218.1"/>
</dbReference>
<dbReference type="Pfam" id="PF17920">
    <property type="entry name" value="TetR_C_16"/>
    <property type="match status" value="2"/>
</dbReference>
<accession>A0AAU8DSZ4</accession>
<dbReference type="Gene3D" id="1.10.10.60">
    <property type="entry name" value="Homeodomain-like"/>
    <property type="match status" value="1"/>
</dbReference>
<dbReference type="Pfam" id="PF00440">
    <property type="entry name" value="TetR_N"/>
    <property type="match status" value="1"/>
</dbReference>